<evidence type="ECO:0000313" key="16">
    <source>
        <dbReference type="Proteomes" id="UP000282613"/>
    </source>
</evidence>
<keyword evidence="3" id="KW-0288">FMN</keyword>
<evidence type="ECO:0000313" key="17">
    <source>
        <dbReference type="WBParaSite" id="TASK_0000655001-mRNA-1"/>
    </source>
</evidence>
<comment type="similarity">
    <text evidence="8">Belongs to the Dus family. Dus1 subfamily.</text>
</comment>
<accession>A0A0R3W882</accession>
<evidence type="ECO:0000256" key="13">
    <source>
        <dbReference type="ARBA" id="ARBA00049467"/>
    </source>
</evidence>
<evidence type="ECO:0000256" key="4">
    <source>
        <dbReference type="ARBA" id="ARBA00022694"/>
    </source>
</evidence>
<dbReference type="InterPro" id="IPR018517">
    <property type="entry name" value="tRNA_hU_synthase_CS"/>
</dbReference>
<keyword evidence="5" id="KW-0521">NADP</keyword>
<dbReference type="GO" id="GO:0050660">
    <property type="term" value="F:flavin adenine dinucleotide binding"/>
    <property type="evidence" value="ECO:0007669"/>
    <property type="project" value="InterPro"/>
</dbReference>
<dbReference type="SUPFAM" id="SSF51395">
    <property type="entry name" value="FMN-linked oxidoreductases"/>
    <property type="match status" value="1"/>
</dbReference>
<gene>
    <name evidence="15" type="ORF">TASK_LOCUS6551</name>
</gene>
<dbReference type="AlphaFoldDB" id="A0A0R3W882"/>
<dbReference type="EC" id="1.3.1.88" evidence="9"/>
<dbReference type="Proteomes" id="UP000282613">
    <property type="component" value="Unassembled WGS sequence"/>
</dbReference>
<dbReference type="PANTHER" id="PTHR11082">
    <property type="entry name" value="TRNA-DIHYDROURIDINE SYNTHASE"/>
    <property type="match status" value="1"/>
</dbReference>
<dbReference type="STRING" id="60517.A0A0R3W882"/>
<name>A0A0R3W882_TAEAS</name>
<evidence type="ECO:0000256" key="3">
    <source>
        <dbReference type="ARBA" id="ARBA00022643"/>
    </source>
</evidence>
<comment type="catalytic activity">
    <reaction evidence="13">
        <text>5,6-dihydrouridine(17) in tRNA + NADP(+) = uridine(17) in tRNA + NADPH + H(+)</text>
        <dbReference type="Rhea" id="RHEA:53368"/>
        <dbReference type="Rhea" id="RHEA-COMP:13541"/>
        <dbReference type="Rhea" id="RHEA-COMP:13542"/>
        <dbReference type="ChEBI" id="CHEBI:15378"/>
        <dbReference type="ChEBI" id="CHEBI:57783"/>
        <dbReference type="ChEBI" id="CHEBI:58349"/>
        <dbReference type="ChEBI" id="CHEBI:65315"/>
        <dbReference type="ChEBI" id="CHEBI:74443"/>
        <dbReference type="EC" id="1.3.1.88"/>
    </reaction>
    <physiologicalReaction direction="right-to-left" evidence="13">
        <dbReference type="Rhea" id="RHEA:53370"/>
    </physiologicalReaction>
</comment>
<dbReference type="PANTHER" id="PTHR11082:SF5">
    <property type="entry name" value="TRNA-DIHYDROURIDINE(16_17) SYNTHASE [NAD(P)(+)]-LIKE"/>
    <property type="match status" value="1"/>
</dbReference>
<evidence type="ECO:0000256" key="2">
    <source>
        <dbReference type="ARBA" id="ARBA00022630"/>
    </source>
</evidence>
<evidence type="ECO:0000256" key="5">
    <source>
        <dbReference type="ARBA" id="ARBA00022857"/>
    </source>
</evidence>
<comment type="catalytic activity">
    <reaction evidence="12">
        <text>5,6-dihydrouridine(16) in tRNA + NAD(+) = uridine(16) in tRNA + NADH + H(+)</text>
        <dbReference type="Rhea" id="RHEA:53380"/>
        <dbReference type="Rhea" id="RHEA-COMP:13543"/>
        <dbReference type="Rhea" id="RHEA-COMP:13544"/>
        <dbReference type="ChEBI" id="CHEBI:15378"/>
        <dbReference type="ChEBI" id="CHEBI:57540"/>
        <dbReference type="ChEBI" id="CHEBI:57945"/>
        <dbReference type="ChEBI" id="CHEBI:65315"/>
        <dbReference type="ChEBI" id="CHEBI:74443"/>
        <dbReference type="EC" id="1.3.1.88"/>
    </reaction>
    <physiologicalReaction direction="right-to-left" evidence="12">
        <dbReference type="Rhea" id="RHEA:53382"/>
    </physiologicalReaction>
</comment>
<protein>
    <recommendedName>
        <fullName evidence="9">tRNA-dihydrouridine(16/17) synthase [NAD(P)(+)]</fullName>
        <ecNumber evidence="9">1.3.1.88</ecNumber>
    </recommendedName>
</protein>
<organism evidence="17">
    <name type="scientific">Taenia asiatica</name>
    <name type="common">Asian tapeworm</name>
    <dbReference type="NCBI Taxonomy" id="60517"/>
    <lineage>
        <taxon>Eukaryota</taxon>
        <taxon>Metazoa</taxon>
        <taxon>Spiralia</taxon>
        <taxon>Lophotrochozoa</taxon>
        <taxon>Platyhelminthes</taxon>
        <taxon>Cestoda</taxon>
        <taxon>Eucestoda</taxon>
        <taxon>Cyclophyllidea</taxon>
        <taxon>Taeniidae</taxon>
        <taxon>Taenia</taxon>
    </lineage>
</organism>
<keyword evidence="16" id="KW-1185">Reference proteome</keyword>
<dbReference type="Gene3D" id="3.20.20.70">
    <property type="entry name" value="Aldolase class I"/>
    <property type="match status" value="1"/>
</dbReference>
<comment type="catalytic activity">
    <reaction evidence="10">
        <text>5,6-dihydrouridine(17) in tRNA + NAD(+) = uridine(17) in tRNA + NADH + H(+)</text>
        <dbReference type="Rhea" id="RHEA:53372"/>
        <dbReference type="Rhea" id="RHEA-COMP:13541"/>
        <dbReference type="Rhea" id="RHEA-COMP:13542"/>
        <dbReference type="ChEBI" id="CHEBI:15378"/>
        <dbReference type="ChEBI" id="CHEBI:57540"/>
        <dbReference type="ChEBI" id="CHEBI:57945"/>
        <dbReference type="ChEBI" id="CHEBI:65315"/>
        <dbReference type="ChEBI" id="CHEBI:74443"/>
        <dbReference type="EC" id="1.3.1.88"/>
    </reaction>
    <physiologicalReaction direction="right-to-left" evidence="10">
        <dbReference type="Rhea" id="RHEA:53374"/>
    </physiologicalReaction>
</comment>
<evidence type="ECO:0000256" key="6">
    <source>
        <dbReference type="ARBA" id="ARBA00023002"/>
    </source>
</evidence>
<dbReference type="EMBL" id="UYRS01018512">
    <property type="protein sequence ID" value="VDK36930.1"/>
    <property type="molecule type" value="Genomic_DNA"/>
</dbReference>
<sequence>MGQLNKVNESFLTEWSRYVLAPMVDQSELAWRMLARKYGAHVTFTPMINSKQFMKDLKYRARALEFSEEDRPCIAQFCGDSPELFAASAKIVEKYCDGVDLNLGCPQGIARRGHYGSFLQDEWELIAAMVRECKAAVTIPVSVKIRIFPDVERTISYAKMLEEAGVSLITVHGRTREQSGSRTGLADWSQIRAVKEEVNIPVIANGNIISHEDIAECLKVTGVDAVMSAEPHLYNPTIFSGQECTVFQVAGEYVNFVKKFPCPMSFVRGHLFKLFRNTMNVHTEMREYLASSRTIQDVEDFIRNLNALCEKECMQGDEWSLLSEPRGLTKPHWICQAYLRAFEAESDPTKSNTES</sequence>
<reference evidence="17" key="1">
    <citation type="submission" date="2017-02" db="UniProtKB">
        <authorList>
            <consortium name="WormBaseParasite"/>
        </authorList>
    </citation>
    <scope>IDENTIFICATION</scope>
</reference>
<evidence type="ECO:0000259" key="14">
    <source>
        <dbReference type="Pfam" id="PF01207"/>
    </source>
</evidence>
<evidence type="ECO:0000256" key="10">
    <source>
        <dbReference type="ARBA" id="ARBA00047287"/>
    </source>
</evidence>
<evidence type="ECO:0000256" key="11">
    <source>
        <dbReference type="ARBA" id="ARBA00047652"/>
    </source>
</evidence>
<dbReference type="GO" id="GO:0017150">
    <property type="term" value="F:tRNA dihydrouridine synthase activity"/>
    <property type="evidence" value="ECO:0007669"/>
    <property type="project" value="InterPro"/>
</dbReference>
<proteinExistence type="inferred from homology"/>
<keyword evidence="6" id="KW-0560">Oxidoreductase</keyword>
<dbReference type="OrthoDB" id="272303at2759"/>
<keyword evidence="4" id="KW-0819">tRNA processing</keyword>
<dbReference type="WBParaSite" id="TASK_0000655001-mRNA-1">
    <property type="protein sequence ID" value="TASK_0000655001-mRNA-1"/>
    <property type="gene ID" value="TASK_0000655001"/>
</dbReference>
<dbReference type="InterPro" id="IPR035587">
    <property type="entry name" value="DUS-like_FMN-bd"/>
</dbReference>
<evidence type="ECO:0000256" key="1">
    <source>
        <dbReference type="ARBA" id="ARBA00001917"/>
    </source>
</evidence>
<dbReference type="PROSITE" id="PS01136">
    <property type="entry name" value="UPF0034"/>
    <property type="match status" value="1"/>
</dbReference>
<evidence type="ECO:0000256" key="7">
    <source>
        <dbReference type="ARBA" id="ARBA00023027"/>
    </source>
</evidence>
<evidence type="ECO:0000313" key="15">
    <source>
        <dbReference type="EMBL" id="VDK36930.1"/>
    </source>
</evidence>
<keyword evidence="2" id="KW-0285">Flavoprotein</keyword>
<dbReference type="InterPro" id="IPR013785">
    <property type="entry name" value="Aldolase_TIM"/>
</dbReference>
<evidence type="ECO:0000256" key="9">
    <source>
        <dbReference type="ARBA" id="ARBA00038890"/>
    </source>
</evidence>
<comment type="catalytic activity">
    <reaction evidence="11">
        <text>5,6-dihydrouridine(16) in tRNA + NADP(+) = uridine(16) in tRNA + NADPH + H(+)</text>
        <dbReference type="Rhea" id="RHEA:53376"/>
        <dbReference type="Rhea" id="RHEA-COMP:13543"/>
        <dbReference type="Rhea" id="RHEA-COMP:13544"/>
        <dbReference type="ChEBI" id="CHEBI:15378"/>
        <dbReference type="ChEBI" id="CHEBI:57783"/>
        <dbReference type="ChEBI" id="CHEBI:58349"/>
        <dbReference type="ChEBI" id="CHEBI:65315"/>
        <dbReference type="ChEBI" id="CHEBI:74443"/>
        <dbReference type="EC" id="1.3.1.88"/>
    </reaction>
    <physiologicalReaction direction="right-to-left" evidence="11">
        <dbReference type="Rhea" id="RHEA:53378"/>
    </physiologicalReaction>
</comment>
<evidence type="ECO:0000256" key="12">
    <source>
        <dbReference type="ARBA" id="ARBA00048934"/>
    </source>
</evidence>
<dbReference type="Pfam" id="PF01207">
    <property type="entry name" value="Dus"/>
    <property type="match status" value="1"/>
</dbReference>
<dbReference type="CDD" id="cd02801">
    <property type="entry name" value="DUS_like_FMN"/>
    <property type="match status" value="1"/>
</dbReference>
<comment type="cofactor">
    <cofactor evidence="1">
        <name>FMN</name>
        <dbReference type="ChEBI" id="CHEBI:58210"/>
    </cofactor>
</comment>
<reference evidence="15 16" key="2">
    <citation type="submission" date="2018-11" db="EMBL/GenBank/DDBJ databases">
        <authorList>
            <consortium name="Pathogen Informatics"/>
        </authorList>
    </citation>
    <scope>NUCLEOTIDE SEQUENCE [LARGE SCALE GENOMIC DNA]</scope>
</reference>
<keyword evidence="7" id="KW-0520">NAD</keyword>
<evidence type="ECO:0000256" key="8">
    <source>
        <dbReference type="ARBA" id="ARBA00038313"/>
    </source>
</evidence>
<feature type="domain" description="DUS-like FMN-binding" evidence="14">
    <location>
        <begin position="20"/>
        <end position="289"/>
    </location>
</feature>